<evidence type="ECO:0000313" key="6">
    <source>
        <dbReference type="EMBL" id="KAF5737544.1"/>
    </source>
</evidence>
<dbReference type="PANTHER" id="PTHR47122:SF5">
    <property type="entry name" value="TRF-LIKE 8"/>
    <property type="match status" value="1"/>
</dbReference>
<dbReference type="OrthoDB" id="608866at2759"/>
<dbReference type="Pfam" id="PF00249">
    <property type="entry name" value="Myb_DNA-binding"/>
    <property type="match status" value="1"/>
</dbReference>
<reference evidence="6 7" key="1">
    <citation type="journal article" date="2020" name="Nat. Commun.">
        <title>Genome of Tripterygium wilfordii and identification of cytochrome P450 involved in triptolide biosynthesis.</title>
        <authorList>
            <person name="Tu L."/>
            <person name="Su P."/>
            <person name="Zhang Z."/>
            <person name="Gao L."/>
            <person name="Wang J."/>
            <person name="Hu T."/>
            <person name="Zhou J."/>
            <person name="Zhang Y."/>
            <person name="Zhao Y."/>
            <person name="Liu Y."/>
            <person name="Song Y."/>
            <person name="Tong Y."/>
            <person name="Lu Y."/>
            <person name="Yang J."/>
            <person name="Xu C."/>
            <person name="Jia M."/>
            <person name="Peters R.J."/>
            <person name="Huang L."/>
            <person name="Gao W."/>
        </authorList>
    </citation>
    <scope>NUCLEOTIDE SEQUENCE [LARGE SCALE GENOMIC DNA]</scope>
    <source>
        <strain evidence="7">cv. XIE 37</strain>
        <tissue evidence="6">Leaf</tissue>
    </source>
</reference>
<feature type="domain" description="Myb-like" evidence="4">
    <location>
        <begin position="356"/>
        <end position="411"/>
    </location>
</feature>
<feature type="domain" description="HTH myb-type" evidence="5">
    <location>
        <begin position="356"/>
        <end position="415"/>
    </location>
</feature>
<dbReference type="Gene3D" id="1.10.246.220">
    <property type="match status" value="1"/>
</dbReference>
<comment type="subcellular location">
    <subcellularLocation>
        <location evidence="1">Nucleus</location>
    </subcellularLocation>
</comment>
<name>A0A7J7CU28_TRIWF</name>
<evidence type="ECO:0000256" key="1">
    <source>
        <dbReference type="ARBA" id="ARBA00004123"/>
    </source>
</evidence>
<dbReference type="InterPro" id="IPR017930">
    <property type="entry name" value="Myb_dom"/>
</dbReference>
<dbReference type="PROSITE" id="PS50090">
    <property type="entry name" value="MYB_LIKE"/>
    <property type="match status" value="1"/>
</dbReference>
<dbReference type="InterPro" id="IPR009057">
    <property type="entry name" value="Homeodomain-like_sf"/>
</dbReference>
<evidence type="ECO:0000313" key="7">
    <source>
        <dbReference type="Proteomes" id="UP000593562"/>
    </source>
</evidence>
<dbReference type="InterPro" id="IPR001005">
    <property type="entry name" value="SANT/Myb"/>
</dbReference>
<dbReference type="SUPFAM" id="SSF46689">
    <property type="entry name" value="Homeodomain-like"/>
    <property type="match status" value="1"/>
</dbReference>
<dbReference type="PANTHER" id="PTHR47122">
    <property type="entry name" value="MYB-LIKE DNA-BINDING DOMAIN CONTAINING PROTEIN, EXPRESSED"/>
    <property type="match status" value="1"/>
</dbReference>
<dbReference type="SMART" id="SM00717">
    <property type="entry name" value="SANT"/>
    <property type="match status" value="1"/>
</dbReference>
<feature type="region of interest" description="Disordered" evidence="3">
    <location>
        <begin position="128"/>
        <end position="156"/>
    </location>
</feature>
<comment type="caution">
    <text evidence="6">The sequence shown here is derived from an EMBL/GenBank/DDBJ whole genome shotgun (WGS) entry which is preliminary data.</text>
</comment>
<evidence type="ECO:0000256" key="3">
    <source>
        <dbReference type="SAM" id="MobiDB-lite"/>
    </source>
</evidence>
<gene>
    <name evidence="6" type="ORF">HS088_TW13G00429</name>
</gene>
<dbReference type="CDD" id="cd11660">
    <property type="entry name" value="SANT_TRF"/>
    <property type="match status" value="1"/>
</dbReference>
<dbReference type="FunCoup" id="A0A7J7CU28">
    <property type="interactions" value="65"/>
</dbReference>
<evidence type="ECO:0000259" key="4">
    <source>
        <dbReference type="PROSITE" id="PS50090"/>
    </source>
</evidence>
<evidence type="ECO:0000259" key="5">
    <source>
        <dbReference type="PROSITE" id="PS51294"/>
    </source>
</evidence>
<dbReference type="InParanoid" id="A0A7J7CU28"/>
<dbReference type="Proteomes" id="UP000593562">
    <property type="component" value="Unassembled WGS sequence"/>
</dbReference>
<feature type="compositionally biased region" description="Low complexity" evidence="3">
    <location>
        <begin position="136"/>
        <end position="156"/>
    </location>
</feature>
<evidence type="ECO:0000256" key="2">
    <source>
        <dbReference type="ARBA" id="ARBA00023242"/>
    </source>
</evidence>
<dbReference type="AlphaFoldDB" id="A0A7J7CU28"/>
<keyword evidence="2" id="KW-0539">Nucleus</keyword>
<proteinExistence type="predicted"/>
<dbReference type="EMBL" id="JAAARO010000013">
    <property type="protein sequence ID" value="KAF5737544.1"/>
    <property type="molecule type" value="Genomic_DNA"/>
</dbReference>
<sequence length="496" mass="55145">MTKTKVDESVVPAIKNEAVEVENVHAEPKRDPDSLHGILSSAKCLQMGEYPFGYDFDPKSYHGALDSGETRAGEHDLKLEVLDGLLDEVDEVDDIHAAYDLSTACADFLWDIEFVDKVSDFSRPPHEGLRFRNPHSESNSPGCSGSSNGTNGASDTSTATILESGCKSDLLDNVAICELHVVSGSECGCHRPFEEQICLTSPDMGNLDDLDNDKPCIMVNGMSSDEVGKSSVMVTKVGASIRQKRLRKPTRRFVDEFSKPKLTDIMEIQNIPTGTSKDKYLKVESCKGHQVQEAVAYDQGEGPLSGTSTLALHETRPRRGRPKKLTPVLEHQSEDEVSDFDEEPVNLGRRSKTVADRRKHQRMWTLSEVMKLVDGISQYGVGRWTDIKRLLFASSAYRTPVDLRDKWRNLLKACSAEKQKQKNGQKEIGDKLKHAVRPLPKSVFRRIRDLANVHPYPRDRNMKLSRSSHVSPPAVPAAEVDLASPGARNVRRKKSS</sequence>
<keyword evidence="7" id="KW-1185">Reference proteome</keyword>
<feature type="region of interest" description="Disordered" evidence="3">
    <location>
        <begin position="456"/>
        <end position="496"/>
    </location>
</feature>
<dbReference type="PROSITE" id="PS51294">
    <property type="entry name" value="HTH_MYB"/>
    <property type="match status" value="1"/>
</dbReference>
<feature type="region of interest" description="Disordered" evidence="3">
    <location>
        <begin position="314"/>
        <end position="343"/>
    </location>
</feature>
<feature type="compositionally biased region" description="Acidic residues" evidence="3">
    <location>
        <begin position="333"/>
        <end position="343"/>
    </location>
</feature>
<accession>A0A7J7CU28</accession>
<protein>
    <submittedName>
        <fullName evidence="6">TRF-like 8 putative isoform 1</fullName>
    </submittedName>
</protein>
<dbReference type="GO" id="GO:0005634">
    <property type="term" value="C:nucleus"/>
    <property type="evidence" value="ECO:0007669"/>
    <property type="project" value="UniProtKB-SubCell"/>
</dbReference>
<organism evidence="6 7">
    <name type="scientific">Tripterygium wilfordii</name>
    <name type="common">Thunder God vine</name>
    <dbReference type="NCBI Taxonomy" id="458696"/>
    <lineage>
        <taxon>Eukaryota</taxon>
        <taxon>Viridiplantae</taxon>
        <taxon>Streptophyta</taxon>
        <taxon>Embryophyta</taxon>
        <taxon>Tracheophyta</taxon>
        <taxon>Spermatophyta</taxon>
        <taxon>Magnoliopsida</taxon>
        <taxon>eudicotyledons</taxon>
        <taxon>Gunneridae</taxon>
        <taxon>Pentapetalae</taxon>
        <taxon>rosids</taxon>
        <taxon>fabids</taxon>
        <taxon>Celastrales</taxon>
        <taxon>Celastraceae</taxon>
        <taxon>Tripterygium</taxon>
    </lineage>
</organism>